<keyword evidence="3" id="KW-1185">Reference proteome</keyword>
<proteinExistence type="predicted"/>
<dbReference type="EMBL" id="ML994623">
    <property type="protein sequence ID" value="KAF2188635.1"/>
    <property type="molecule type" value="Genomic_DNA"/>
</dbReference>
<name>A0A6A6EC71_9PEZI</name>
<keyword evidence="1" id="KW-1133">Transmembrane helix</keyword>
<feature type="transmembrane region" description="Helical" evidence="1">
    <location>
        <begin position="36"/>
        <end position="55"/>
    </location>
</feature>
<keyword evidence="1" id="KW-0812">Transmembrane</keyword>
<reference evidence="2" key="1">
    <citation type="journal article" date="2020" name="Stud. Mycol.">
        <title>101 Dothideomycetes genomes: a test case for predicting lifestyles and emergence of pathogens.</title>
        <authorList>
            <person name="Haridas S."/>
            <person name="Albert R."/>
            <person name="Binder M."/>
            <person name="Bloem J."/>
            <person name="Labutti K."/>
            <person name="Salamov A."/>
            <person name="Andreopoulos B."/>
            <person name="Baker S."/>
            <person name="Barry K."/>
            <person name="Bills G."/>
            <person name="Bluhm B."/>
            <person name="Cannon C."/>
            <person name="Castanera R."/>
            <person name="Culley D."/>
            <person name="Daum C."/>
            <person name="Ezra D."/>
            <person name="Gonzalez J."/>
            <person name="Henrissat B."/>
            <person name="Kuo A."/>
            <person name="Liang C."/>
            <person name="Lipzen A."/>
            <person name="Lutzoni F."/>
            <person name="Magnuson J."/>
            <person name="Mondo S."/>
            <person name="Nolan M."/>
            <person name="Ohm R."/>
            <person name="Pangilinan J."/>
            <person name="Park H.-J."/>
            <person name="Ramirez L."/>
            <person name="Alfaro M."/>
            <person name="Sun H."/>
            <person name="Tritt A."/>
            <person name="Yoshinaga Y."/>
            <person name="Zwiers L.-H."/>
            <person name="Turgeon B."/>
            <person name="Goodwin S."/>
            <person name="Spatafora J."/>
            <person name="Crous P."/>
            <person name="Grigoriev I."/>
        </authorList>
    </citation>
    <scope>NUCLEOTIDE SEQUENCE</scope>
    <source>
        <strain evidence="2">CBS 207.26</strain>
    </source>
</reference>
<keyword evidence="1" id="KW-0472">Membrane</keyword>
<dbReference type="Proteomes" id="UP000800200">
    <property type="component" value="Unassembled WGS sequence"/>
</dbReference>
<evidence type="ECO:0000256" key="1">
    <source>
        <dbReference type="SAM" id="Phobius"/>
    </source>
</evidence>
<organism evidence="2 3">
    <name type="scientific">Zopfia rhizophila CBS 207.26</name>
    <dbReference type="NCBI Taxonomy" id="1314779"/>
    <lineage>
        <taxon>Eukaryota</taxon>
        <taxon>Fungi</taxon>
        <taxon>Dikarya</taxon>
        <taxon>Ascomycota</taxon>
        <taxon>Pezizomycotina</taxon>
        <taxon>Dothideomycetes</taxon>
        <taxon>Dothideomycetes incertae sedis</taxon>
        <taxon>Zopfiaceae</taxon>
        <taxon>Zopfia</taxon>
    </lineage>
</organism>
<accession>A0A6A6EC71</accession>
<gene>
    <name evidence="2" type="ORF">K469DRAFT_84234</name>
</gene>
<evidence type="ECO:0000313" key="3">
    <source>
        <dbReference type="Proteomes" id="UP000800200"/>
    </source>
</evidence>
<dbReference type="AlphaFoldDB" id="A0A6A6EC71"/>
<evidence type="ECO:0000313" key="2">
    <source>
        <dbReference type="EMBL" id="KAF2188635.1"/>
    </source>
</evidence>
<sequence length="134" mass="14953">MNENHSLLAGYYTASSNRPVVGHYQATKLSITRTHMLWSIITVSVTSFVIFRAAGLRDKGSAESQNPKSPTNVLSVLLPDNLRTADCHHAHPSRISTLETPKSQSSSILHIYFLRLIAHETLKQETRRNNSGRT</sequence>
<protein>
    <submittedName>
        <fullName evidence="2">Uncharacterized protein</fullName>
    </submittedName>
</protein>